<dbReference type="PANTHER" id="PTHR13246">
    <property type="entry name" value="ENDO BETA N-ACETYLGLUCOSAMINIDASE"/>
    <property type="match status" value="1"/>
</dbReference>
<comment type="function">
    <text evidence="8">Endoglycosidase that releases N-glycans from glycoproteins by cleaving the beta-1,4-glycosidic bond in the N,N'-diacetylchitobiose core. Involved in the production of high-mannose type N-glycans during plant development and fruit maturation.</text>
</comment>
<dbReference type="Gene3D" id="3.20.20.80">
    <property type="entry name" value="Glycosidases"/>
    <property type="match status" value="1"/>
</dbReference>
<dbReference type="InterPro" id="IPR032979">
    <property type="entry name" value="ENGase"/>
</dbReference>
<sequence length="556" mass="62663">MSPKSTFLFLLHFLRSFISPKTLRALRDFLNSILKTIKNNIFLRMSASGDQSDDQKSNPTPPFDPSKPSIPISYPIKTLEDLDSGSYFTSFHYPFNVSSVPLQPNSGLAPRPRILVCHDMQGGYVDDKWVQGGDNPGAYAIWHWYLIDVFVYFSHNLVTLPPPCWTNTAHRHGVKVLGTFITEWDEGRAICNKLLATKESAHKYAELLAKLAVALGFDGWLLNMEVKLDVEQIPNLKEFASHLTQTMHSLLPGSLVIWYDSVTIDGDLDWQNQLNDKNKPFFDICDGIFANYSWQEDYPKLSAKLAGDRKFDVYMGIDVFGRNTYGGGQWTTNAALDVIKEDDVSAAIFAPGWVYETKQPPDFQTAQNRAMDIIFPLTEQKYQALHGITFLHKPFRQQPERSVLTSEQSSTTEGSADYFAVLGDIRISTSSQNTVFPPSSSWMLEGQDIEWGGSQGSKTLSVKISWKLKDGKNLLFPRYNVYVEKQPKQPVRPLGRKLQAEREYIGAAQVEAFYVSELAIPSDTSSLKFTIQACDANGDSQKLDEAPFFQLNVEVQ</sequence>
<dbReference type="EMBL" id="AWUE01019131">
    <property type="protein sequence ID" value="OMO75919.1"/>
    <property type="molecule type" value="Genomic_DNA"/>
</dbReference>
<keyword evidence="13" id="KW-1185">Reference proteome</keyword>
<dbReference type="FunFam" id="3.20.20.80:FF:000043">
    <property type="entry name" value="cytosolic endo-beta-N-acetylglucosaminidase"/>
    <property type="match status" value="1"/>
</dbReference>
<evidence type="ECO:0000256" key="6">
    <source>
        <dbReference type="ARBA" id="ARBA00023295"/>
    </source>
</evidence>
<comment type="subcellular location">
    <subcellularLocation>
        <location evidence="1">Cytoplasm</location>
        <location evidence="1">Cytosol</location>
    </subcellularLocation>
</comment>
<reference evidence="13" key="1">
    <citation type="submission" date="2013-09" db="EMBL/GenBank/DDBJ databases">
        <title>Corchorus olitorius genome sequencing.</title>
        <authorList>
            <person name="Alam M."/>
            <person name="Haque M.S."/>
            <person name="Islam M.S."/>
            <person name="Emdad E.M."/>
            <person name="Islam M.M."/>
            <person name="Ahmed B."/>
            <person name="Halim A."/>
            <person name="Hossen Q.M.M."/>
            <person name="Hossain M.Z."/>
            <person name="Ahmed R."/>
            <person name="Khan M.M."/>
            <person name="Islam R."/>
            <person name="Rashid M.M."/>
            <person name="Khan S.A."/>
            <person name="Rahman M.S."/>
            <person name="Alam M."/>
            <person name="Yahiya A.S."/>
            <person name="Khan M.S."/>
            <person name="Azam M.S."/>
            <person name="Haque T."/>
            <person name="Lashkar M.Z.H."/>
            <person name="Akhand A.I."/>
            <person name="Morshed G."/>
            <person name="Roy S."/>
            <person name="Uddin K.S."/>
            <person name="Rabeya T."/>
            <person name="Hossain A.S."/>
            <person name="Chowdhury A."/>
            <person name="Snigdha A.R."/>
            <person name="Mortoza M.S."/>
            <person name="Matin S.A."/>
            <person name="Hoque S.M.E."/>
            <person name="Islam M.K."/>
            <person name="Roy D.K."/>
            <person name="Haider R."/>
            <person name="Moosa M.M."/>
            <person name="Elias S.M."/>
            <person name="Hasan A.M."/>
            <person name="Jahan S."/>
            <person name="Shafiuddin M."/>
            <person name="Mahmood N."/>
            <person name="Shommy N.S."/>
        </authorList>
    </citation>
    <scope>NUCLEOTIDE SEQUENCE [LARGE SCALE GENOMIC DNA]</scope>
    <source>
        <strain evidence="13">cv. O-4</strain>
    </source>
</reference>
<dbReference type="AlphaFoldDB" id="A0A1R3I048"/>
<evidence type="ECO:0000259" key="10">
    <source>
        <dbReference type="Pfam" id="PF03644"/>
    </source>
</evidence>
<evidence type="ECO:0000256" key="4">
    <source>
        <dbReference type="ARBA" id="ARBA00022490"/>
    </source>
</evidence>
<accession>A0A1R3I048</accession>
<dbReference type="STRING" id="93759.A0A1R3I048"/>
<evidence type="ECO:0000256" key="3">
    <source>
        <dbReference type="ARBA" id="ARBA00012566"/>
    </source>
</evidence>
<comment type="similarity">
    <text evidence="2">Belongs to the glycosyl hydrolase 85 family.</text>
</comment>
<feature type="domain" description="Cytosolic endo-beta-N-acetylglucosaminidase C-terminal" evidence="11">
    <location>
        <begin position="436"/>
        <end position="554"/>
    </location>
</feature>
<evidence type="ECO:0000313" key="13">
    <source>
        <dbReference type="Proteomes" id="UP000187203"/>
    </source>
</evidence>
<dbReference type="EC" id="3.2.1.96" evidence="3"/>
<comment type="catalytic activity">
    <reaction evidence="7">
        <text>an N(4)-(oligosaccharide-(1-&gt;3)-[oligosaccharide-(1-&gt;6)]-beta-D-Man-(1-&gt;4)-beta-D-GlcNAc-(1-&gt;4)-alpha-D-GlcNAc)-L-asparaginyl-[protein] + H2O = an oligosaccharide-(1-&gt;3)-[oligosaccharide-(1-&gt;6)]-beta-D-Man-(1-&gt;4)-D-GlcNAc + N(4)-(N-acetyl-beta-D-glucosaminyl)-L-asparaginyl-[protein]</text>
        <dbReference type="Rhea" id="RHEA:73067"/>
        <dbReference type="Rhea" id="RHEA-COMP:12603"/>
        <dbReference type="Rhea" id="RHEA-COMP:18176"/>
        <dbReference type="ChEBI" id="CHEBI:15377"/>
        <dbReference type="ChEBI" id="CHEBI:132248"/>
        <dbReference type="ChEBI" id="CHEBI:192714"/>
        <dbReference type="ChEBI" id="CHEBI:192715"/>
        <dbReference type="EC" id="3.2.1.96"/>
    </reaction>
</comment>
<dbReference type="OrthoDB" id="284473at2759"/>
<evidence type="ECO:0000256" key="5">
    <source>
        <dbReference type="ARBA" id="ARBA00022801"/>
    </source>
</evidence>
<gene>
    <name evidence="12" type="ORF">COLO4_25787</name>
</gene>
<dbReference type="PANTHER" id="PTHR13246:SF1">
    <property type="entry name" value="CYTOSOLIC ENDO-BETA-N-ACETYLGLUCOSAMINIDASE"/>
    <property type="match status" value="1"/>
</dbReference>
<evidence type="ECO:0000256" key="7">
    <source>
        <dbReference type="ARBA" id="ARBA00034414"/>
    </source>
</evidence>
<evidence type="ECO:0000313" key="12">
    <source>
        <dbReference type="EMBL" id="OMO75919.1"/>
    </source>
</evidence>
<dbReference type="InterPro" id="IPR005201">
    <property type="entry name" value="TIM_ENGase"/>
</dbReference>
<dbReference type="GO" id="GO:0005829">
    <property type="term" value="C:cytosol"/>
    <property type="evidence" value="ECO:0007669"/>
    <property type="project" value="UniProtKB-SubCell"/>
</dbReference>
<name>A0A1R3I048_9ROSI</name>
<comment type="caution">
    <text evidence="12">The sequence shown here is derived from an EMBL/GenBank/DDBJ whole genome shotgun (WGS) entry which is preliminary data.</text>
</comment>
<proteinExistence type="inferred from homology"/>
<keyword evidence="5 12" id="KW-0378">Hydrolase</keyword>
<dbReference type="Proteomes" id="UP000187203">
    <property type="component" value="Unassembled WGS sequence"/>
</dbReference>
<feature type="domain" description="Cytosolic endo-beta-N-acetylglucosaminidase TIM barrel" evidence="10">
    <location>
        <begin position="125"/>
        <end position="370"/>
    </location>
</feature>
<keyword evidence="4" id="KW-0963">Cytoplasm</keyword>
<dbReference type="CDD" id="cd06547">
    <property type="entry name" value="GH85_ENGase"/>
    <property type="match status" value="1"/>
</dbReference>
<evidence type="ECO:0000256" key="9">
    <source>
        <dbReference type="SAM" id="MobiDB-lite"/>
    </source>
</evidence>
<keyword evidence="6" id="KW-0326">Glycosidase</keyword>
<evidence type="ECO:0000256" key="8">
    <source>
        <dbReference type="ARBA" id="ARBA00060018"/>
    </source>
</evidence>
<evidence type="ECO:0000256" key="2">
    <source>
        <dbReference type="ARBA" id="ARBA00007849"/>
    </source>
</evidence>
<evidence type="ECO:0000256" key="1">
    <source>
        <dbReference type="ARBA" id="ARBA00004514"/>
    </source>
</evidence>
<dbReference type="GO" id="GO:0006491">
    <property type="term" value="P:N-glycan processing"/>
    <property type="evidence" value="ECO:0007669"/>
    <property type="project" value="UniProtKB-ARBA"/>
</dbReference>
<protein>
    <recommendedName>
        <fullName evidence="3">mannosyl-glycoprotein endo-beta-N-acetylglucosaminidase</fullName>
        <ecNumber evidence="3">3.2.1.96</ecNumber>
    </recommendedName>
</protein>
<feature type="region of interest" description="Disordered" evidence="9">
    <location>
        <begin position="48"/>
        <end position="69"/>
    </location>
</feature>
<organism evidence="12 13">
    <name type="scientific">Corchorus olitorius</name>
    <dbReference type="NCBI Taxonomy" id="93759"/>
    <lineage>
        <taxon>Eukaryota</taxon>
        <taxon>Viridiplantae</taxon>
        <taxon>Streptophyta</taxon>
        <taxon>Embryophyta</taxon>
        <taxon>Tracheophyta</taxon>
        <taxon>Spermatophyta</taxon>
        <taxon>Magnoliopsida</taxon>
        <taxon>eudicotyledons</taxon>
        <taxon>Gunneridae</taxon>
        <taxon>Pentapetalae</taxon>
        <taxon>rosids</taxon>
        <taxon>malvids</taxon>
        <taxon>Malvales</taxon>
        <taxon>Malvaceae</taxon>
        <taxon>Grewioideae</taxon>
        <taxon>Apeibeae</taxon>
        <taxon>Corchorus</taxon>
    </lineage>
</organism>
<dbReference type="InterPro" id="IPR057882">
    <property type="entry name" value="ENGase_C"/>
</dbReference>
<dbReference type="GO" id="GO:0033925">
    <property type="term" value="F:mannosyl-glycoprotein endo-beta-N-acetylglucosaminidase activity"/>
    <property type="evidence" value="ECO:0007669"/>
    <property type="project" value="UniProtKB-EC"/>
</dbReference>
<evidence type="ECO:0000259" key="11">
    <source>
        <dbReference type="Pfam" id="PF25529"/>
    </source>
</evidence>
<dbReference type="Pfam" id="PF25529">
    <property type="entry name" value="Ig_ENGASE1_C"/>
    <property type="match status" value="1"/>
</dbReference>
<dbReference type="Pfam" id="PF03644">
    <property type="entry name" value="Glyco_hydro_85"/>
    <property type="match status" value="1"/>
</dbReference>